<keyword evidence="8" id="KW-1185">Reference proteome</keyword>
<dbReference type="HOGENOM" id="CLU_031468_2_0_1"/>
<protein>
    <recommendedName>
        <fullName evidence="4">2-dehydropantoate 2-reductase</fullName>
        <ecNumber evidence="4">1.1.1.169</ecNumber>
    </recommendedName>
    <alternativeName>
        <fullName evidence="4">Ketopantoate reductase</fullName>
    </alternativeName>
</protein>
<dbReference type="Pfam" id="PF02558">
    <property type="entry name" value="ApbA"/>
    <property type="match status" value="1"/>
</dbReference>
<dbReference type="InParanoid" id="A0A0D1Y0S6"/>
<dbReference type="EC" id="1.1.1.169" evidence="4"/>
<dbReference type="Gene3D" id="1.10.1040.10">
    <property type="entry name" value="N-(1-d-carboxylethyl)-l-norvaline Dehydrogenase, domain 2"/>
    <property type="match status" value="1"/>
</dbReference>
<comment type="catalytic activity">
    <reaction evidence="4">
        <text>(R)-pantoate + NADP(+) = 2-dehydropantoate + NADPH + H(+)</text>
        <dbReference type="Rhea" id="RHEA:16233"/>
        <dbReference type="ChEBI" id="CHEBI:11561"/>
        <dbReference type="ChEBI" id="CHEBI:15378"/>
        <dbReference type="ChEBI" id="CHEBI:15980"/>
        <dbReference type="ChEBI" id="CHEBI:57783"/>
        <dbReference type="ChEBI" id="CHEBI:58349"/>
        <dbReference type="EC" id="1.1.1.169"/>
    </reaction>
</comment>
<evidence type="ECO:0000259" key="6">
    <source>
        <dbReference type="Pfam" id="PF08546"/>
    </source>
</evidence>
<evidence type="ECO:0000256" key="3">
    <source>
        <dbReference type="ARBA" id="ARBA00023002"/>
    </source>
</evidence>
<keyword evidence="2 4" id="KW-0521">NADP</keyword>
<dbReference type="InterPro" id="IPR003710">
    <property type="entry name" value="ApbA"/>
</dbReference>
<dbReference type="NCBIfam" id="TIGR00745">
    <property type="entry name" value="apbA_panE"/>
    <property type="match status" value="1"/>
</dbReference>
<evidence type="ECO:0000256" key="1">
    <source>
        <dbReference type="ARBA" id="ARBA00007870"/>
    </source>
</evidence>
<dbReference type="GeneID" id="27308605"/>
<dbReference type="SUPFAM" id="SSF51735">
    <property type="entry name" value="NAD(P)-binding Rossmann-fold domains"/>
    <property type="match status" value="1"/>
</dbReference>
<dbReference type="PANTHER" id="PTHR21708:SF30">
    <property type="entry name" value="2-DEHYDROPANTOATE 2-REDUCTASE-RELATED"/>
    <property type="match status" value="1"/>
</dbReference>
<dbReference type="VEuPathDB" id="FungiDB:PV09_00632"/>
<dbReference type="PANTHER" id="PTHR21708">
    <property type="entry name" value="PROBABLE 2-DEHYDROPANTOATE 2-REDUCTASE"/>
    <property type="match status" value="1"/>
</dbReference>
<dbReference type="InterPro" id="IPR008927">
    <property type="entry name" value="6-PGluconate_DH-like_C_sf"/>
</dbReference>
<dbReference type="InterPro" id="IPR013332">
    <property type="entry name" value="KPR_N"/>
</dbReference>
<sequence>MIKILVFGTGGVGCAYAYICSKAGTDVTVVCRSNYDAVKENGITVESQIYGTVSCRPRTVRTVAEAACHGVFDFILVCSKAFPGAAHLIQDAVSPQTAIVLAQNGISIEDEYAAIYPKNTIISGAVYFPVTQIKPGYCVHGPLDMFEIGTFPANAGAEAKAKAQQLSDIFKAGGSSAPLYDDVQKRRWVKLAVNVAWNPTTALSLCDDANFLRSSPEADSMIVKIFKEVGAVAKAAGHGDLLTDEEIEWQMKRSRHRETSGGKEPSMLVDVKNNRPIEVEAILGNTVRIARKHGVDARYLELLYVLAKARNFQIDPKGQWIPLAM</sequence>
<evidence type="ECO:0000313" key="8">
    <source>
        <dbReference type="Proteomes" id="UP000053259"/>
    </source>
</evidence>
<dbReference type="GO" id="GO:0008677">
    <property type="term" value="F:2-dehydropantoate 2-reductase activity"/>
    <property type="evidence" value="ECO:0007669"/>
    <property type="project" value="UniProtKB-EC"/>
</dbReference>
<dbReference type="Proteomes" id="UP000053259">
    <property type="component" value="Unassembled WGS sequence"/>
</dbReference>
<dbReference type="OrthoDB" id="3609at2759"/>
<comment type="function">
    <text evidence="4">Catalyzes the NADPH-dependent reduction of ketopantoate into pantoic acid.</text>
</comment>
<feature type="domain" description="Ketopantoate reductase N-terminal" evidence="5">
    <location>
        <begin position="4"/>
        <end position="151"/>
    </location>
</feature>
<proteinExistence type="inferred from homology"/>
<dbReference type="EMBL" id="KN847530">
    <property type="protein sequence ID" value="KIW08681.1"/>
    <property type="molecule type" value="Genomic_DNA"/>
</dbReference>
<keyword evidence="3 4" id="KW-0560">Oxidoreductase</keyword>
<evidence type="ECO:0000256" key="4">
    <source>
        <dbReference type="RuleBase" id="RU362068"/>
    </source>
</evidence>
<dbReference type="GO" id="GO:0015940">
    <property type="term" value="P:pantothenate biosynthetic process"/>
    <property type="evidence" value="ECO:0007669"/>
    <property type="project" value="InterPro"/>
</dbReference>
<dbReference type="SUPFAM" id="SSF48179">
    <property type="entry name" value="6-phosphogluconate dehydrogenase C-terminal domain-like"/>
    <property type="match status" value="1"/>
</dbReference>
<comment type="similarity">
    <text evidence="1 4">Belongs to the ketopantoate reductase family.</text>
</comment>
<dbReference type="InterPro" id="IPR013328">
    <property type="entry name" value="6PGD_dom2"/>
</dbReference>
<dbReference type="InterPro" id="IPR036291">
    <property type="entry name" value="NAD(P)-bd_dom_sf"/>
</dbReference>
<dbReference type="GO" id="GO:0005737">
    <property type="term" value="C:cytoplasm"/>
    <property type="evidence" value="ECO:0007669"/>
    <property type="project" value="TreeGrafter"/>
</dbReference>
<evidence type="ECO:0000313" key="7">
    <source>
        <dbReference type="EMBL" id="KIW08681.1"/>
    </source>
</evidence>
<reference evidence="7 8" key="1">
    <citation type="submission" date="2015-01" db="EMBL/GenBank/DDBJ databases">
        <title>The Genome Sequence of Ochroconis gallopava CBS43764.</title>
        <authorList>
            <consortium name="The Broad Institute Genomics Platform"/>
            <person name="Cuomo C."/>
            <person name="de Hoog S."/>
            <person name="Gorbushina A."/>
            <person name="Stielow B."/>
            <person name="Teixiera M."/>
            <person name="Abouelleil A."/>
            <person name="Chapman S.B."/>
            <person name="Priest M."/>
            <person name="Young S.K."/>
            <person name="Wortman J."/>
            <person name="Nusbaum C."/>
            <person name="Birren B."/>
        </authorList>
    </citation>
    <scope>NUCLEOTIDE SEQUENCE [LARGE SCALE GENOMIC DNA]</scope>
    <source>
        <strain evidence="7 8">CBS 43764</strain>
    </source>
</reference>
<evidence type="ECO:0000259" key="5">
    <source>
        <dbReference type="Pfam" id="PF02558"/>
    </source>
</evidence>
<dbReference type="STRING" id="253628.A0A0D1Y0S6"/>
<dbReference type="Pfam" id="PF08546">
    <property type="entry name" value="ApbA_C"/>
    <property type="match status" value="1"/>
</dbReference>
<organism evidence="7 8">
    <name type="scientific">Verruconis gallopava</name>
    <dbReference type="NCBI Taxonomy" id="253628"/>
    <lineage>
        <taxon>Eukaryota</taxon>
        <taxon>Fungi</taxon>
        <taxon>Dikarya</taxon>
        <taxon>Ascomycota</taxon>
        <taxon>Pezizomycotina</taxon>
        <taxon>Dothideomycetes</taxon>
        <taxon>Pleosporomycetidae</taxon>
        <taxon>Venturiales</taxon>
        <taxon>Sympoventuriaceae</taxon>
        <taxon>Verruconis</taxon>
    </lineage>
</organism>
<feature type="domain" description="Ketopantoate reductase C-terminal" evidence="6">
    <location>
        <begin position="182"/>
        <end position="310"/>
    </location>
</feature>
<dbReference type="AlphaFoldDB" id="A0A0D1Y0S6"/>
<dbReference type="Gene3D" id="3.40.50.720">
    <property type="entry name" value="NAD(P)-binding Rossmann-like Domain"/>
    <property type="match status" value="1"/>
</dbReference>
<dbReference type="InterPro" id="IPR013752">
    <property type="entry name" value="KPA_reductase"/>
</dbReference>
<dbReference type="RefSeq" id="XP_016218550.1">
    <property type="nucleotide sequence ID" value="XM_016353397.1"/>
</dbReference>
<dbReference type="FunFam" id="1.10.1040.10:FF:000017">
    <property type="entry name" value="2-dehydropantoate 2-reductase"/>
    <property type="match status" value="1"/>
</dbReference>
<gene>
    <name evidence="7" type="ORF">PV09_00632</name>
</gene>
<accession>A0A0D1Y0S6</accession>
<dbReference type="InterPro" id="IPR051402">
    <property type="entry name" value="KPR-Related"/>
</dbReference>
<evidence type="ECO:0000256" key="2">
    <source>
        <dbReference type="ARBA" id="ARBA00022857"/>
    </source>
</evidence>
<name>A0A0D1Y0S6_9PEZI</name>